<keyword evidence="3 8" id="KW-0732">Signal</keyword>
<comment type="catalytic activity">
    <reaction evidence="1 6 7">
        <text>[protein]-peptidylproline (omega=180) = [protein]-peptidylproline (omega=0)</text>
        <dbReference type="Rhea" id="RHEA:16237"/>
        <dbReference type="Rhea" id="RHEA-COMP:10747"/>
        <dbReference type="Rhea" id="RHEA-COMP:10748"/>
        <dbReference type="ChEBI" id="CHEBI:83833"/>
        <dbReference type="ChEBI" id="CHEBI:83834"/>
        <dbReference type="EC" id="5.2.1.8"/>
    </reaction>
</comment>
<accession>A0ABT6JL23</accession>
<evidence type="ECO:0000256" key="7">
    <source>
        <dbReference type="RuleBase" id="RU003915"/>
    </source>
</evidence>
<evidence type="ECO:0000256" key="8">
    <source>
        <dbReference type="SAM" id="SignalP"/>
    </source>
</evidence>
<evidence type="ECO:0000259" key="9">
    <source>
        <dbReference type="PROSITE" id="PS50059"/>
    </source>
</evidence>
<dbReference type="InterPro" id="IPR008104">
    <property type="entry name" value="INFPOTNTIATR"/>
</dbReference>
<organism evidence="10 11">
    <name type="scientific">Luteimonas rhizosphaericola</name>
    <dbReference type="NCBI Taxonomy" id="3042024"/>
    <lineage>
        <taxon>Bacteria</taxon>
        <taxon>Pseudomonadati</taxon>
        <taxon>Pseudomonadota</taxon>
        <taxon>Gammaproteobacteria</taxon>
        <taxon>Lysobacterales</taxon>
        <taxon>Lysobacteraceae</taxon>
        <taxon>Luteimonas</taxon>
    </lineage>
</organism>
<dbReference type="PANTHER" id="PTHR43811:SF23">
    <property type="entry name" value="FKBP-TYPE 22 KDA PEPTIDYL-PROLYL CIS-TRANS ISOMERASE"/>
    <property type="match status" value="1"/>
</dbReference>
<dbReference type="InterPro" id="IPR000774">
    <property type="entry name" value="PPIase_FKBP_N"/>
</dbReference>
<dbReference type="SUPFAM" id="SSF54534">
    <property type="entry name" value="FKBP-like"/>
    <property type="match status" value="1"/>
</dbReference>
<feature type="chain" id="PRO_5045210595" description="Peptidyl-prolyl cis-trans isomerase" evidence="8">
    <location>
        <begin position="23"/>
        <end position="237"/>
    </location>
</feature>
<comment type="caution">
    <text evidence="10">The sequence shown here is derived from an EMBL/GenBank/DDBJ whole genome shotgun (WGS) entry which is preliminary data.</text>
</comment>
<feature type="signal peptide" evidence="8">
    <location>
        <begin position="1"/>
        <end position="22"/>
    </location>
</feature>
<protein>
    <recommendedName>
        <fullName evidence="7">Peptidyl-prolyl cis-trans isomerase</fullName>
        <ecNumber evidence="7">5.2.1.8</ecNumber>
    </recommendedName>
</protein>
<evidence type="ECO:0000256" key="4">
    <source>
        <dbReference type="ARBA" id="ARBA00023110"/>
    </source>
</evidence>
<dbReference type="InterPro" id="IPR036944">
    <property type="entry name" value="PPIase_FKBP_N_sf"/>
</dbReference>
<evidence type="ECO:0000313" key="10">
    <source>
        <dbReference type="EMBL" id="MDH5830706.1"/>
    </source>
</evidence>
<keyword evidence="5 6" id="KW-0413">Isomerase</keyword>
<dbReference type="Gene3D" id="3.10.50.40">
    <property type="match status" value="1"/>
</dbReference>
<dbReference type="Pfam" id="PF00254">
    <property type="entry name" value="FKBP_C"/>
    <property type="match status" value="1"/>
</dbReference>
<name>A0ABT6JL23_9GAMM</name>
<dbReference type="EMBL" id="JARXRN010000024">
    <property type="protein sequence ID" value="MDH5830706.1"/>
    <property type="molecule type" value="Genomic_DNA"/>
</dbReference>
<dbReference type="Pfam" id="PF01346">
    <property type="entry name" value="FKBP_N"/>
    <property type="match status" value="1"/>
</dbReference>
<feature type="domain" description="PPIase FKBP-type" evidence="9">
    <location>
        <begin position="146"/>
        <end position="237"/>
    </location>
</feature>
<keyword evidence="4 6" id="KW-0697">Rotamase</keyword>
<dbReference type="GO" id="GO:0016853">
    <property type="term" value="F:isomerase activity"/>
    <property type="evidence" value="ECO:0007669"/>
    <property type="project" value="UniProtKB-KW"/>
</dbReference>
<evidence type="ECO:0000313" key="11">
    <source>
        <dbReference type="Proteomes" id="UP001156831"/>
    </source>
</evidence>
<sequence>MKVRLLAASLAAMTLVSAAASAQDTTSEKGKLSYAIGFNTGVELAELTARGEAVDVNTVIKAIQDAYAKKQPAVPVDQLKAAVESMQQRQQAKMQAEFTQLANENKTKSDAFLAQNRSKQGVQTLSGSTVQYRVIENGSGAKPTQASDVQINYKGSLPDGTVFVDTAQAQEGQQAGPVTMKVSQIPLVGLREALLQMPAGARWEVVLPGDKAYGTDMRAGRMANQAVVFDVKLVSVK</sequence>
<dbReference type="InterPro" id="IPR046357">
    <property type="entry name" value="PPIase_dom_sf"/>
</dbReference>
<dbReference type="PANTHER" id="PTHR43811">
    <property type="entry name" value="FKBP-TYPE PEPTIDYL-PROLYL CIS-TRANS ISOMERASE FKPA"/>
    <property type="match status" value="1"/>
</dbReference>
<reference evidence="10 11" key="1">
    <citation type="submission" date="2023-04" db="EMBL/GenBank/DDBJ databases">
        <title>Luteimonas sp. M1R5S18.</title>
        <authorList>
            <person name="Sun J.-Q."/>
        </authorList>
    </citation>
    <scope>NUCLEOTIDE SEQUENCE [LARGE SCALE GENOMIC DNA]</scope>
    <source>
        <strain evidence="10 11">M1R5S18</strain>
    </source>
</reference>
<evidence type="ECO:0000256" key="2">
    <source>
        <dbReference type="ARBA" id="ARBA00006577"/>
    </source>
</evidence>
<dbReference type="RefSeq" id="WP_280601512.1">
    <property type="nucleotide sequence ID" value="NZ_JARXRN010000024.1"/>
</dbReference>
<dbReference type="Gene3D" id="1.10.287.460">
    <property type="entry name" value="Peptidyl-prolyl cis-trans isomerase, FKBP-type, N-terminal domain"/>
    <property type="match status" value="1"/>
</dbReference>
<evidence type="ECO:0000256" key="5">
    <source>
        <dbReference type="ARBA" id="ARBA00023235"/>
    </source>
</evidence>
<evidence type="ECO:0000256" key="1">
    <source>
        <dbReference type="ARBA" id="ARBA00000971"/>
    </source>
</evidence>
<dbReference type="PRINTS" id="PR01730">
    <property type="entry name" value="INFPOTNTIATR"/>
</dbReference>
<gene>
    <name evidence="10" type="ORF">QFW80_09295</name>
</gene>
<dbReference type="Proteomes" id="UP001156831">
    <property type="component" value="Unassembled WGS sequence"/>
</dbReference>
<dbReference type="EC" id="5.2.1.8" evidence="7"/>
<comment type="similarity">
    <text evidence="2 7">Belongs to the FKBP-type PPIase family.</text>
</comment>
<keyword evidence="11" id="KW-1185">Reference proteome</keyword>
<evidence type="ECO:0000256" key="6">
    <source>
        <dbReference type="PROSITE-ProRule" id="PRU00277"/>
    </source>
</evidence>
<evidence type="ECO:0000256" key="3">
    <source>
        <dbReference type="ARBA" id="ARBA00022729"/>
    </source>
</evidence>
<proteinExistence type="inferred from homology"/>
<dbReference type="PROSITE" id="PS50059">
    <property type="entry name" value="FKBP_PPIASE"/>
    <property type="match status" value="1"/>
</dbReference>
<dbReference type="InterPro" id="IPR001179">
    <property type="entry name" value="PPIase_FKBP_dom"/>
</dbReference>